<dbReference type="PANTHER" id="PTHR48228">
    <property type="entry name" value="SUCCINYL-COA--D-CITRAMALATE COA-TRANSFERASE"/>
    <property type="match status" value="1"/>
</dbReference>
<dbReference type="PANTHER" id="PTHR48228:SF5">
    <property type="entry name" value="ALPHA-METHYLACYL-COA RACEMASE"/>
    <property type="match status" value="1"/>
</dbReference>
<dbReference type="EMBL" id="JAODYH010000004">
    <property type="protein sequence ID" value="MCT9810895.1"/>
    <property type="molecule type" value="Genomic_DNA"/>
</dbReference>
<name>A0ABT2PK82_9BURK</name>
<dbReference type="RefSeq" id="WP_261500040.1">
    <property type="nucleotide sequence ID" value="NZ_JAODYH010000004.1"/>
</dbReference>
<keyword evidence="1" id="KW-0808">Transferase</keyword>
<protein>
    <submittedName>
        <fullName evidence="1">CoA transferase</fullName>
    </submittedName>
</protein>
<dbReference type="InterPro" id="IPR023606">
    <property type="entry name" value="CoA-Trfase_III_dom_1_sf"/>
</dbReference>
<dbReference type="Gene3D" id="3.40.50.10540">
    <property type="entry name" value="Crotonobetainyl-coa:carnitine coa-transferase, domain 1"/>
    <property type="match status" value="1"/>
</dbReference>
<evidence type="ECO:0000313" key="2">
    <source>
        <dbReference type="Proteomes" id="UP001525968"/>
    </source>
</evidence>
<organism evidence="1 2">
    <name type="scientific">Acidovorax bellezanensis</name>
    <dbReference type="NCBI Taxonomy" id="2976702"/>
    <lineage>
        <taxon>Bacteria</taxon>
        <taxon>Pseudomonadati</taxon>
        <taxon>Pseudomonadota</taxon>
        <taxon>Betaproteobacteria</taxon>
        <taxon>Burkholderiales</taxon>
        <taxon>Comamonadaceae</taxon>
        <taxon>Acidovorax</taxon>
    </lineage>
</organism>
<dbReference type="Gene3D" id="3.30.1540.10">
    <property type="entry name" value="formyl-coa transferase, domain 3"/>
    <property type="match status" value="1"/>
</dbReference>
<dbReference type="InterPro" id="IPR003673">
    <property type="entry name" value="CoA-Trfase_fam_III"/>
</dbReference>
<dbReference type="InterPro" id="IPR050509">
    <property type="entry name" value="CoA-transferase_III"/>
</dbReference>
<reference evidence="1 2" key="1">
    <citation type="submission" date="2022-09" db="EMBL/GenBank/DDBJ databases">
        <title>Draft genome of isolate Be4.</title>
        <authorList>
            <person name="Sanchez-Castro I."/>
            <person name="Martinez-Rodriguez P."/>
            <person name="Descostes M."/>
            <person name="Merroun M."/>
        </authorList>
    </citation>
    <scope>NUCLEOTIDE SEQUENCE [LARGE SCALE GENOMIC DNA]</scope>
    <source>
        <strain evidence="1 2">Be4</strain>
    </source>
</reference>
<keyword evidence="2" id="KW-1185">Reference proteome</keyword>
<dbReference type="Pfam" id="PF02515">
    <property type="entry name" value="CoA_transf_3"/>
    <property type="match status" value="1"/>
</dbReference>
<gene>
    <name evidence="1" type="ORF">N0K08_09625</name>
</gene>
<accession>A0ABT2PK82</accession>
<dbReference type="GO" id="GO:0016740">
    <property type="term" value="F:transferase activity"/>
    <property type="evidence" value="ECO:0007669"/>
    <property type="project" value="UniProtKB-KW"/>
</dbReference>
<dbReference type="InterPro" id="IPR044855">
    <property type="entry name" value="CoA-Trfase_III_dom3_sf"/>
</dbReference>
<sequence>MAGPLQGLRVIEMAGIGPGPFCAMLFADMGAEVIRITRPGTPVDPNDILARSRSTVAIDLRAEGAARKVLDIVASADVLIEGFRPGVMERLGLGPDACLARNPRLVYGRMTGWGQHGPLAQAAGHDINYIAISGALHAIGRSGEAPVAPLNYVGDFGGGAMLLAVGVLSALYEAQRSGRGQVIDAAMTDGAALLSAMFYGFKAAGRWSNQRGENLLDGGAHFYDTYACADGKFVAVGAIEPQFYALLRERCGIADDPTFDAQMDADRWPLLKLRMADVFRTRTRDEWCLLLEGSDACFAPVLDWDEAPAHAHNRARGTFVDVAGVVQPAPAPRFSRTPPAPPVAAGSAALEDGAALLRRWAESRRASTPTPAFT</sequence>
<dbReference type="Proteomes" id="UP001525968">
    <property type="component" value="Unassembled WGS sequence"/>
</dbReference>
<dbReference type="SUPFAM" id="SSF89796">
    <property type="entry name" value="CoA-transferase family III (CaiB/BaiF)"/>
    <property type="match status" value="1"/>
</dbReference>
<evidence type="ECO:0000313" key="1">
    <source>
        <dbReference type="EMBL" id="MCT9810895.1"/>
    </source>
</evidence>
<comment type="caution">
    <text evidence="1">The sequence shown here is derived from an EMBL/GenBank/DDBJ whole genome shotgun (WGS) entry which is preliminary data.</text>
</comment>
<proteinExistence type="predicted"/>